<name>A0ABX5FEX7_9BURK</name>
<evidence type="ECO:0000256" key="12">
    <source>
        <dbReference type="SAM" id="Phobius"/>
    </source>
</evidence>
<reference evidence="14 15" key="1">
    <citation type="journal article" date="2017" name="Front. Microbiol.">
        <title>Genome of Ca. Pandoraea novymonadis, an Endosymbiotic Bacterium of the Trypanosomatid Novymonas esmeraldas.</title>
        <authorList>
            <person name="Kostygov A.Y."/>
            <person name="Butenko A."/>
            <person name="Nenarokova A."/>
            <person name="Tashyreva D."/>
            <person name="Flegontov P."/>
            <person name="Lukes J."/>
            <person name="Yurchenko V."/>
        </authorList>
    </citation>
    <scope>NUCLEOTIDE SEQUENCE [LARGE SCALE GENOMIC DNA]</scope>
    <source>
        <strain evidence="14 15">E262</strain>
    </source>
</reference>
<feature type="domain" description="PpiC" evidence="13">
    <location>
        <begin position="272"/>
        <end position="375"/>
    </location>
</feature>
<dbReference type="Pfam" id="PF13616">
    <property type="entry name" value="Rotamase_3"/>
    <property type="match status" value="1"/>
</dbReference>
<feature type="transmembrane region" description="Helical" evidence="12">
    <location>
        <begin position="12"/>
        <end position="32"/>
    </location>
</feature>
<comment type="subcellular location">
    <subcellularLocation>
        <location evidence="1">Cell inner membrane</location>
        <topology evidence="1">Single-pass type II membrane protein</topology>
        <orientation evidence="1">Periplasmic side</orientation>
    </subcellularLocation>
</comment>
<evidence type="ECO:0000256" key="4">
    <source>
        <dbReference type="ARBA" id="ARBA00022692"/>
    </source>
</evidence>
<keyword evidence="7" id="KW-0143">Chaperone</keyword>
<dbReference type="Proteomes" id="UP000242660">
    <property type="component" value="Unassembled WGS sequence"/>
</dbReference>
<dbReference type="Gene3D" id="3.10.50.40">
    <property type="match status" value="1"/>
</dbReference>
<comment type="caution">
    <text evidence="14">The sequence shown here is derived from an EMBL/GenBank/DDBJ whole genome shotgun (WGS) entry which is preliminary data.</text>
</comment>
<keyword evidence="11" id="KW-0697">Rotamase</keyword>
<evidence type="ECO:0000256" key="2">
    <source>
        <dbReference type="ARBA" id="ARBA00022475"/>
    </source>
</evidence>
<dbReference type="SUPFAM" id="SSF109998">
    <property type="entry name" value="Triger factor/SurA peptide-binding domain-like"/>
    <property type="match status" value="1"/>
</dbReference>
<keyword evidence="15" id="KW-1185">Reference proteome</keyword>
<dbReference type="InterPro" id="IPR046357">
    <property type="entry name" value="PPIase_dom_sf"/>
</dbReference>
<dbReference type="RefSeq" id="WP_106182535.1">
    <property type="nucleotide sequence ID" value="NZ_MUHY01000001.1"/>
</dbReference>
<dbReference type="InterPro" id="IPR052029">
    <property type="entry name" value="PpiD_chaperone"/>
</dbReference>
<keyword evidence="11 14" id="KW-0413">Isomerase</keyword>
<evidence type="ECO:0000313" key="15">
    <source>
        <dbReference type="Proteomes" id="UP000242660"/>
    </source>
</evidence>
<dbReference type="SUPFAM" id="SSF54534">
    <property type="entry name" value="FKBP-like"/>
    <property type="match status" value="1"/>
</dbReference>
<evidence type="ECO:0000256" key="1">
    <source>
        <dbReference type="ARBA" id="ARBA00004382"/>
    </source>
</evidence>
<sequence>MFDFIRRYKRLFLIFLGILIVPSFVLVGIHGFQESSYDRNKIAIVGNQNITRQELDAVLFEQTERMRKIFGEKIDIDHQVDQSEISQAVLDMLINKRLLEQEALKKHLSVSDEQVREALLSIPAITQLRKLDGSFDEAAYSQLLAAQQLTPQRLEEKMRLELTSQQLSSNLQDSVIVPKTVIDRFLEFRMQVREVALMKISSNSYLRKIHPTKEQLQAYYNSNKFQFQKPQSAKVEYVLLDPKEISIHAVMQPSYDDLKKYYKENVARFTTKEQRRVSHILISAPSDASHADCMKAKAKAEAILAQLQKHPNNFVKLAVSNSDDLSSKENGGDLGYFQRGSMVRVFEDTAFIMKDGDLSDVVKTDFGFHILKLTGIKPSQTKSFDEVKEKLVSEWLKQEQAKYYAKFAEQFRNGVYEDPDSLRPVAEKLGLKVQIAEVDYIPKPIYKQHPLNNEKLLRAIFSDEALKNKRNTEVVDIGKGVLVSARIVKYCPAVTPELLAVESQVISKLTLELAAREAKKVGEAKLKALKKGELSTGFGVVQVISRDNQRKLSPSVLGAIFSVDTKTMPAYVGVDLGKEGYAIYRISRVSKNPVQDSERIFVESQKLRQMMVQAEWNAYVASLRTRSKVKILTLPQQTS</sequence>
<keyword evidence="3" id="KW-0997">Cell inner membrane</keyword>
<dbReference type="Gene3D" id="1.10.4030.10">
    <property type="entry name" value="Porin chaperone SurA, peptide-binding domain"/>
    <property type="match status" value="1"/>
</dbReference>
<dbReference type="PROSITE" id="PS50198">
    <property type="entry name" value="PPIC_PPIASE_2"/>
    <property type="match status" value="1"/>
</dbReference>
<keyword evidence="4 12" id="KW-0812">Transmembrane</keyword>
<evidence type="ECO:0000256" key="10">
    <source>
        <dbReference type="ARBA" id="ARBA00042775"/>
    </source>
</evidence>
<evidence type="ECO:0000259" key="13">
    <source>
        <dbReference type="PROSITE" id="PS50198"/>
    </source>
</evidence>
<evidence type="ECO:0000256" key="5">
    <source>
        <dbReference type="ARBA" id="ARBA00022989"/>
    </source>
</evidence>
<evidence type="ECO:0000256" key="7">
    <source>
        <dbReference type="ARBA" id="ARBA00023186"/>
    </source>
</evidence>
<evidence type="ECO:0000256" key="8">
    <source>
        <dbReference type="ARBA" id="ARBA00038408"/>
    </source>
</evidence>
<dbReference type="Pfam" id="PF13624">
    <property type="entry name" value="SurA_N_3"/>
    <property type="match status" value="1"/>
</dbReference>
<proteinExistence type="inferred from homology"/>
<evidence type="ECO:0000256" key="9">
    <source>
        <dbReference type="ARBA" id="ARBA00040743"/>
    </source>
</evidence>
<dbReference type="PANTHER" id="PTHR47529:SF1">
    <property type="entry name" value="PERIPLASMIC CHAPERONE PPID"/>
    <property type="match status" value="1"/>
</dbReference>
<dbReference type="GO" id="GO:0016853">
    <property type="term" value="F:isomerase activity"/>
    <property type="evidence" value="ECO:0007669"/>
    <property type="project" value="UniProtKB-KW"/>
</dbReference>
<keyword evidence="6 12" id="KW-0472">Membrane</keyword>
<dbReference type="InterPro" id="IPR000297">
    <property type="entry name" value="PPIase_PpiC"/>
</dbReference>
<evidence type="ECO:0000256" key="11">
    <source>
        <dbReference type="PROSITE-ProRule" id="PRU00278"/>
    </source>
</evidence>
<evidence type="ECO:0000256" key="3">
    <source>
        <dbReference type="ARBA" id="ARBA00022519"/>
    </source>
</evidence>
<dbReference type="PANTHER" id="PTHR47529">
    <property type="entry name" value="PEPTIDYL-PROLYL CIS-TRANS ISOMERASE D"/>
    <property type="match status" value="1"/>
</dbReference>
<dbReference type="InterPro" id="IPR027304">
    <property type="entry name" value="Trigger_fact/SurA_dom_sf"/>
</dbReference>
<gene>
    <name evidence="14" type="primary">ppiD</name>
    <name evidence="14" type="ORF">BZL35_00489</name>
</gene>
<dbReference type="EMBL" id="MUHY01000001">
    <property type="protein sequence ID" value="PSB92253.1"/>
    <property type="molecule type" value="Genomic_DNA"/>
</dbReference>
<accession>A0ABX5FEX7</accession>
<keyword evidence="2" id="KW-1003">Cell membrane</keyword>
<comment type="similarity">
    <text evidence="8">Belongs to the PpiD chaperone family.</text>
</comment>
<organism evidence="14 15">
    <name type="scientific">Candidatus Pandoraea novymonadis</name>
    <dbReference type="NCBI Taxonomy" id="1808959"/>
    <lineage>
        <taxon>Bacteria</taxon>
        <taxon>Pseudomonadati</taxon>
        <taxon>Pseudomonadota</taxon>
        <taxon>Betaproteobacteria</taxon>
        <taxon>Burkholderiales</taxon>
        <taxon>Burkholderiaceae</taxon>
        <taxon>Pandoraea</taxon>
    </lineage>
</organism>
<evidence type="ECO:0000313" key="14">
    <source>
        <dbReference type="EMBL" id="PSB92253.1"/>
    </source>
</evidence>
<evidence type="ECO:0000256" key="6">
    <source>
        <dbReference type="ARBA" id="ARBA00023136"/>
    </source>
</evidence>
<protein>
    <recommendedName>
        <fullName evidence="9">Periplasmic chaperone PpiD</fullName>
    </recommendedName>
    <alternativeName>
        <fullName evidence="10">Periplasmic folding chaperone</fullName>
    </alternativeName>
</protein>
<keyword evidence="5 12" id="KW-1133">Transmembrane helix</keyword>